<dbReference type="SUPFAM" id="SSF57850">
    <property type="entry name" value="RING/U-box"/>
    <property type="match status" value="1"/>
</dbReference>
<dbReference type="Pfam" id="PF00569">
    <property type="entry name" value="ZZ"/>
    <property type="match status" value="1"/>
</dbReference>
<feature type="domain" description="ZZ-type" evidence="6">
    <location>
        <begin position="128"/>
        <end position="180"/>
    </location>
</feature>
<feature type="domain" description="SIAH-type" evidence="8">
    <location>
        <begin position="4"/>
        <end position="57"/>
    </location>
</feature>
<feature type="zinc finger region" description="TRAF-type" evidence="4">
    <location>
        <begin position="28"/>
        <end position="71"/>
    </location>
</feature>
<evidence type="ECO:0000256" key="4">
    <source>
        <dbReference type="PROSITE-ProRule" id="PRU00207"/>
    </source>
</evidence>
<dbReference type="PROSITE" id="PS51081">
    <property type="entry name" value="ZF_SIAH"/>
    <property type="match status" value="1"/>
</dbReference>
<dbReference type="InterPro" id="IPR013010">
    <property type="entry name" value="Znf_SIAH"/>
</dbReference>
<proteinExistence type="predicted"/>
<dbReference type="AlphaFoldDB" id="A0A078AVY9"/>
<dbReference type="InterPro" id="IPR013083">
    <property type="entry name" value="Znf_RING/FYVE/PHD"/>
</dbReference>
<evidence type="ECO:0000259" key="8">
    <source>
        <dbReference type="PROSITE" id="PS51081"/>
    </source>
</evidence>
<keyword evidence="3 4" id="KW-0862">Zinc</keyword>
<dbReference type="Gene3D" id="3.30.60.90">
    <property type="match status" value="1"/>
</dbReference>
<sequence length="296" mass="34475">MVDDLQIMCKYFKEGCDKLFKVGELKQHSDTCIYYPLICQNSGCDFIGARHLMRDHSQQCEYKTEICQKGCQKVLKQSEIINHNCIASLTAEVKMLRANEELLRDDVIKQQESIKELSCALQLKNYIHENIACYECNMDPIKTDRFKCQQCQDFDICLYCYCRGSHPKTHKFTVLGPLGVAIIKESDVAYFQKRGQILKKEIFFRNMGEELELTVRPYNKGLGGENQQQPVHLSEFQSTYIQVPQNEYGSVYFHFIVQNDDGKYSAKFRLYCRKRNEYFGMPITINYQVSGVSVQQ</sequence>
<evidence type="ECO:0000256" key="2">
    <source>
        <dbReference type="ARBA" id="ARBA00022771"/>
    </source>
</evidence>
<dbReference type="InterPro" id="IPR043145">
    <property type="entry name" value="Znf_ZZ_sf"/>
</dbReference>
<evidence type="ECO:0000256" key="5">
    <source>
        <dbReference type="PROSITE-ProRule" id="PRU00228"/>
    </source>
</evidence>
<name>A0A078AVY9_STYLE</name>
<dbReference type="InterPro" id="IPR000433">
    <property type="entry name" value="Znf_ZZ"/>
</dbReference>
<keyword evidence="2 5" id="KW-0863">Zinc-finger</keyword>
<dbReference type="SUPFAM" id="SSF49599">
    <property type="entry name" value="TRAF domain-like"/>
    <property type="match status" value="1"/>
</dbReference>
<evidence type="ECO:0000313" key="9">
    <source>
        <dbReference type="EMBL" id="CDW86256.1"/>
    </source>
</evidence>
<dbReference type="PROSITE" id="PS50145">
    <property type="entry name" value="ZF_TRAF"/>
    <property type="match status" value="1"/>
</dbReference>
<dbReference type="PROSITE" id="PS01357">
    <property type="entry name" value="ZF_ZZ_1"/>
    <property type="match status" value="1"/>
</dbReference>
<dbReference type="GO" id="GO:0008270">
    <property type="term" value="F:zinc ion binding"/>
    <property type="evidence" value="ECO:0007669"/>
    <property type="project" value="UniProtKB-KW"/>
</dbReference>
<organism evidence="9 10">
    <name type="scientific">Stylonychia lemnae</name>
    <name type="common">Ciliate</name>
    <dbReference type="NCBI Taxonomy" id="5949"/>
    <lineage>
        <taxon>Eukaryota</taxon>
        <taxon>Sar</taxon>
        <taxon>Alveolata</taxon>
        <taxon>Ciliophora</taxon>
        <taxon>Intramacronucleata</taxon>
        <taxon>Spirotrichea</taxon>
        <taxon>Stichotrichia</taxon>
        <taxon>Sporadotrichida</taxon>
        <taxon>Oxytrichidae</taxon>
        <taxon>Stylonychinae</taxon>
        <taxon>Stylonychia</taxon>
    </lineage>
</organism>
<evidence type="ECO:0000256" key="3">
    <source>
        <dbReference type="ARBA" id="ARBA00022833"/>
    </source>
</evidence>
<dbReference type="InterPro" id="IPR001293">
    <property type="entry name" value="Znf_TRAF"/>
</dbReference>
<keyword evidence="1 4" id="KW-0479">Metal-binding</keyword>
<gene>
    <name evidence="9" type="primary">Contig8572.g9145</name>
    <name evidence="9" type="ORF">STYLEM_15349</name>
</gene>
<protein>
    <submittedName>
        <fullName evidence="9">E3 ubiquitin-protein ligase nrdp1-like</fullName>
    </submittedName>
</protein>
<reference evidence="9 10" key="1">
    <citation type="submission" date="2014-06" db="EMBL/GenBank/DDBJ databases">
        <authorList>
            <person name="Swart Estienne"/>
        </authorList>
    </citation>
    <scope>NUCLEOTIDE SEQUENCE [LARGE SCALE GENOMIC DNA]</scope>
    <source>
        <strain evidence="9 10">130c</strain>
    </source>
</reference>
<dbReference type="OrthoDB" id="9049620at2759"/>
<evidence type="ECO:0000256" key="1">
    <source>
        <dbReference type="ARBA" id="ARBA00022723"/>
    </source>
</evidence>
<dbReference type="Gene3D" id="3.30.40.10">
    <property type="entry name" value="Zinc/RING finger domain, C3HC4 (zinc finger)"/>
    <property type="match status" value="1"/>
</dbReference>
<evidence type="ECO:0000259" key="6">
    <source>
        <dbReference type="PROSITE" id="PS50135"/>
    </source>
</evidence>
<accession>A0A078AVY9</accession>
<dbReference type="SMART" id="SM00291">
    <property type="entry name" value="ZnF_ZZ"/>
    <property type="match status" value="1"/>
</dbReference>
<dbReference type="InParanoid" id="A0A078AVY9"/>
<evidence type="ECO:0000313" key="10">
    <source>
        <dbReference type="Proteomes" id="UP000039865"/>
    </source>
</evidence>
<evidence type="ECO:0000259" key="7">
    <source>
        <dbReference type="PROSITE" id="PS50145"/>
    </source>
</evidence>
<dbReference type="PROSITE" id="PS50135">
    <property type="entry name" value="ZF_ZZ_2"/>
    <property type="match status" value="1"/>
</dbReference>
<feature type="domain" description="TRAF-type" evidence="7">
    <location>
        <begin position="28"/>
        <end position="71"/>
    </location>
</feature>
<keyword evidence="10" id="KW-1185">Reference proteome</keyword>
<dbReference type="Proteomes" id="UP000039865">
    <property type="component" value="Unassembled WGS sequence"/>
</dbReference>
<dbReference type="EMBL" id="CCKQ01014494">
    <property type="protein sequence ID" value="CDW86256.1"/>
    <property type="molecule type" value="Genomic_DNA"/>
</dbReference>